<keyword evidence="4" id="KW-0406">Ion transport</keyword>
<dbReference type="OrthoDB" id="4413712at2"/>
<dbReference type="PANTHER" id="PTHR43562">
    <property type="entry name" value="NAPA-TYPE SODIUM/HYDROGEN ANTIPORTER"/>
    <property type="match status" value="1"/>
</dbReference>
<dbReference type="Proteomes" id="UP000251047">
    <property type="component" value="Unassembled WGS sequence"/>
</dbReference>
<accession>A0A364VDR6</accession>
<comment type="similarity">
    <text evidence="1">Belongs to the monovalent cation:proton antiporter 2 (CPA2) transporter (TC 2.A.37) family.</text>
</comment>
<proteinExistence type="inferred from homology"/>
<evidence type="ECO:0000256" key="3">
    <source>
        <dbReference type="ARBA" id="ARBA00022449"/>
    </source>
</evidence>
<feature type="transmembrane region" description="Helical" evidence="5">
    <location>
        <begin position="88"/>
        <end position="110"/>
    </location>
</feature>
<evidence type="ECO:0000313" key="7">
    <source>
        <dbReference type="Proteomes" id="UP000251047"/>
    </source>
</evidence>
<dbReference type="GO" id="GO:0015297">
    <property type="term" value="F:antiporter activity"/>
    <property type="evidence" value="ECO:0007669"/>
    <property type="project" value="UniProtKB-KW"/>
</dbReference>
<evidence type="ECO:0000256" key="4">
    <source>
        <dbReference type="ARBA" id="ARBA00023065"/>
    </source>
</evidence>
<dbReference type="InterPro" id="IPR038770">
    <property type="entry name" value="Na+/solute_symporter_sf"/>
</dbReference>
<organism evidence="6 7">
    <name type="scientific">Corynebacterium heidelbergense</name>
    <dbReference type="NCBI Taxonomy" id="2055947"/>
    <lineage>
        <taxon>Bacteria</taxon>
        <taxon>Bacillati</taxon>
        <taxon>Actinomycetota</taxon>
        <taxon>Actinomycetes</taxon>
        <taxon>Mycobacteriales</taxon>
        <taxon>Corynebacteriaceae</taxon>
        <taxon>Corynebacterium</taxon>
    </lineage>
</organism>
<evidence type="ECO:0000256" key="2">
    <source>
        <dbReference type="ARBA" id="ARBA00022448"/>
    </source>
</evidence>
<evidence type="ECO:0000256" key="1">
    <source>
        <dbReference type="ARBA" id="ARBA00005551"/>
    </source>
</evidence>
<keyword evidence="3" id="KW-0050">Antiport</keyword>
<dbReference type="Gene3D" id="1.20.1530.20">
    <property type="match status" value="1"/>
</dbReference>
<dbReference type="PANTHER" id="PTHR43562:SF1">
    <property type="entry name" value="NA(+)_H(+) ANTIPORTER YJBQ-RELATED"/>
    <property type="match status" value="1"/>
</dbReference>
<protein>
    <submittedName>
        <fullName evidence="6">Sodium:proton antiporter</fullName>
    </submittedName>
</protein>
<feature type="transmembrane region" description="Helical" evidence="5">
    <location>
        <begin position="251"/>
        <end position="276"/>
    </location>
</feature>
<comment type="caution">
    <text evidence="6">The sequence shown here is derived from an EMBL/GenBank/DDBJ whole genome shotgun (WGS) entry which is preliminary data.</text>
</comment>
<feature type="transmembrane region" description="Helical" evidence="5">
    <location>
        <begin position="172"/>
        <end position="195"/>
    </location>
</feature>
<gene>
    <name evidence="6" type="ORF">CWC39_01210</name>
</gene>
<keyword evidence="5" id="KW-0812">Transmembrane</keyword>
<keyword evidence="5" id="KW-1133">Transmembrane helix</keyword>
<evidence type="ECO:0000313" key="6">
    <source>
        <dbReference type="EMBL" id="RAV34789.1"/>
    </source>
</evidence>
<keyword evidence="2" id="KW-0813">Transport</keyword>
<reference evidence="6 7" key="1">
    <citation type="journal article" date="2018" name="Syst. Appl. Microbiol.">
        <title>Corynebacterium heidelbergense sp. nov., isolated from the preen glands of Egyptian geese (Alopochen aegyptiacus).</title>
        <authorList>
            <person name="Braun M.S."/>
            <person name="Wang E."/>
            <person name="Zimmermann S."/>
            <person name="Wink M."/>
        </authorList>
    </citation>
    <scope>NUCLEOTIDE SEQUENCE [LARGE SCALE GENOMIC DNA]</scope>
    <source>
        <strain evidence="6 7">DSM 104638</strain>
    </source>
</reference>
<dbReference type="GO" id="GO:0006811">
    <property type="term" value="P:monoatomic ion transport"/>
    <property type="evidence" value="ECO:0007669"/>
    <property type="project" value="UniProtKB-KW"/>
</dbReference>
<keyword evidence="5" id="KW-0472">Membrane</keyword>
<feature type="transmembrane region" description="Helical" evidence="5">
    <location>
        <begin position="55"/>
        <end position="76"/>
    </location>
</feature>
<feature type="transmembrane region" description="Helical" evidence="5">
    <location>
        <begin position="215"/>
        <end position="239"/>
    </location>
</feature>
<dbReference type="EMBL" id="PHQP01000005">
    <property type="protein sequence ID" value="RAV34789.1"/>
    <property type="molecule type" value="Genomic_DNA"/>
</dbReference>
<evidence type="ECO:0000256" key="5">
    <source>
        <dbReference type="SAM" id="Phobius"/>
    </source>
</evidence>
<dbReference type="RefSeq" id="WP_112768701.1">
    <property type="nucleotide sequence ID" value="NZ_CP063191.1"/>
</dbReference>
<name>A0A364VDR6_9CORY</name>
<dbReference type="AlphaFoldDB" id="A0A364VDR6"/>
<sequence>MNFAQLSLICLVAISGPALSLSKTARVPVVIGELAVGLILGATGFRVLQAGDPTFGFLADIGFALVMFMAGSHVPVRNPALKKGAVRGAARALGIAVVSIVLGIVVARAFHNSHAAMYAVLMASSSASLIMPSLEGVPLTGRSMVEVLPQLALADALCIVALPFAIDPAHVTRAVTGAVLVLAAAGAVFAVLRFVESRGYRRRVHRVSEERGLALELRVSLALLFGLAALALTAAAQLGVPVAGATTGTKLHLLALGEATAILLEAIIMIAVTTALSGRVSTLARAEAAAA</sequence>